<dbReference type="GO" id="GO:0046872">
    <property type="term" value="F:metal ion binding"/>
    <property type="evidence" value="ECO:0007669"/>
    <property type="project" value="UniProtKB-KW"/>
</dbReference>
<keyword evidence="5" id="KW-0408">Iron</keyword>
<evidence type="ECO:0000256" key="1">
    <source>
        <dbReference type="ARBA" id="ARBA00022448"/>
    </source>
</evidence>
<dbReference type="PANTHER" id="PTHR37424:SF1">
    <property type="entry name" value="BACTERIOFERRITIN-ASSOCIATED FERREDOXIN"/>
    <property type="match status" value="1"/>
</dbReference>
<dbReference type="InterPro" id="IPR007419">
    <property type="entry name" value="BFD-like_2Fe2S-bd_dom"/>
</dbReference>
<dbReference type="GO" id="GO:0051537">
    <property type="term" value="F:2 iron, 2 sulfur cluster binding"/>
    <property type="evidence" value="ECO:0007669"/>
    <property type="project" value="UniProtKB-KW"/>
</dbReference>
<feature type="domain" description="BFD-like [2Fe-2S]-binding" evidence="9">
    <location>
        <begin position="20"/>
        <end position="68"/>
    </location>
</feature>
<dbReference type="InterPro" id="IPR052371">
    <property type="entry name" value="BFD-associated_ferredoxin"/>
</dbReference>
<reference evidence="10 11" key="1">
    <citation type="submission" date="2017-07" db="EMBL/GenBank/DDBJ databases">
        <title>Leptospira spp. isolated from tropical soils.</title>
        <authorList>
            <person name="Thibeaux R."/>
            <person name="Iraola G."/>
            <person name="Ferres I."/>
            <person name="Bierque E."/>
            <person name="Girault D."/>
            <person name="Soupe-Gilbert M.-E."/>
            <person name="Picardeau M."/>
            <person name="Goarant C."/>
        </authorList>
    </citation>
    <scope>NUCLEOTIDE SEQUENCE [LARGE SCALE GENOMIC DNA]</scope>
    <source>
        <strain evidence="10 11">FH4-C-A2</strain>
    </source>
</reference>
<keyword evidence="4" id="KW-0249">Electron transport</keyword>
<dbReference type="PANTHER" id="PTHR37424">
    <property type="entry name" value="BACTERIOFERRITIN-ASSOCIATED FERREDOXIN"/>
    <property type="match status" value="1"/>
</dbReference>
<comment type="caution">
    <text evidence="10">The sequence shown here is derived from an EMBL/GenBank/DDBJ whole genome shotgun (WGS) entry which is preliminary data.</text>
</comment>
<dbReference type="OrthoDB" id="332816at2"/>
<comment type="similarity">
    <text evidence="8">Belongs to the Bfd family.</text>
</comment>
<organism evidence="10 11">
    <name type="scientific">Leptospira saintgironsiae</name>
    <dbReference type="NCBI Taxonomy" id="2023183"/>
    <lineage>
        <taxon>Bacteria</taxon>
        <taxon>Pseudomonadati</taxon>
        <taxon>Spirochaetota</taxon>
        <taxon>Spirochaetia</taxon>
        <taxon>Leptospirales</taxon>
        <taxon>Leptospiraceae</taxon>
        <taxon>Leptospira</taxon>
    </lineage>
</organism>
<proteinExistence type="inferred from homology"/>
<sequence>MNSSDFSQIDLNALMRPRKVCVCNQVSEEDITNSIRRGNDTLGKLMRDTSCCTGCGTCRGRVLKLLSETLSSKPQ</sequence>
<evidence type="ECO:0000256" key="6">
    <source>
        <dbReference type="ARBA" id="ARBA00023014"/>
    </source>
</evidence>
<dbReference type="Pfam" id="PF04324">
    <property type="entry name" value="Fer2_BFD"/>
    <property type="match status" value="1"/>
</dbReference>
<dbReference type="RefSeq" id="WP_100708418.1">
    <property type="nucleotide sequence ID" value="NZ_NPDR01000001.1"/>
</dbReference>
<evidence type="ECO:0000256" key="3">
    <source>
        <dbReference type="ARBA" id="ARBA00022723"/>
    </source>
</evidence>
<keyword evidence="6" id="KW-0411">Iron-sulfur</keyword>
<keyword evidence="1" id="KW-0813">Transport</keyword>
<dbReference type="Gene3D" id="1.10.10.1100">
    <property type="entry name" value="BFD-like [2Fe-2S]-binding domain"/>
    <property type="match status" value="1"/>
</dbReference>
<dbReference type="EMBL" id="NPDR01000001">
    <property type="protein sequence ID" value="PJZ50299.1"/>
    <property type="molecule type" value="Genomic_DNA"/>
</dbReference>
<gene>
    <name evidence="10" type="ORF">CH362_00515</name>
</gene>
<evidence type="ECO:0000256" key="8">
    <source>
        <dbReference type="ARBA" id="ARBA00046332"/>
    </source>
</evidence>
<evidence type="ECO:0000256" key="7">
    <source>
        <dbReference type="ARBA" id="ARBA00039386"/>
    </source>
</evidence>
<keyword evidence="3" id="KW-0479">Metal-binding</keyword>
<dbReference type="AlphaFoldDB" id="A0A2M9YFL8"/>
<evidence type="ECO:0000256" key="4">
    <source>
        <dbReference type="ARBA" id="ARBA00022982"/>
    </source>
</evidence>
<evidence type="ECO:0000256" key="2">
    <source>
        <dbReference type="ARBA" id="ARBA00022714"/>
    </source>
</evidence>
<dbReference type="Proteomes" id="UP000231926">
    <property type="component" value="Unassembled WGS sequence"/>
</dbReference>
<evidence type="ECO:0000256" key="5">
    <source>
        <dbReference type="ARBA" id="ARBA00023004"/>
    </source>
</evidence>
<name>A0A2M9YFL8_9LEPT</name>
<protein>
    <recommendedName>
        <fullName evidence="7">Bacterioferritin-associated ferredoxin</fullName>
    </recommendedName>
</protein>
<dbReference type="InterPro" id="IPR041854">
    <property type="entry name" value="BFD-like_2Fe2S-bd_dom_sf"/>
</dbReference>
<evidence type="ECO:0000259" key="9">
    <source>
        <dbReference type="Pfam" id="PF04324"/>
    </source>
</evidence>
<keyword evidence="11" id="KW-1185">Reference proteome</keyword>
<accession>A0A2M9YFL8</accession>
<evidence type="ECO:0000313" key="10">
    <source>
        <dbReference type="EMBL" id="PJZ50299.1"/>
    </source>
</evidence>
<keyword evidence="2" id="KW-0001">2Fe-2S</keyword>
<evidence type="ECO:0000313" key="11">
    <source>
        <dbReference type="Proteomes" id="UP000231926"/>
    </source>
</evidence>